<evidence type="ECO:0000313" key="2">
    <source>
        <dbReference type="EMBL" id="VDK72219.1"/>
    </source>
</evidence>
<organism evidence="5">
    <name type="scientific">Onchocerca ochengi</name>
    <name type="common">Filarial nematode worm</name>
    <dbReference type="NCBI Taxonomy" id="42157"/>
    <lineage>
        <taxon>Eukaryota</taxon>
        <taxon>Metazoa</taxon>
        <taxon>Ecdysozoa</taxon>
        <taxon>Nematoda</taxon>
        <taxon>Chromadorea</taxon>
        <taxon>Rhabditida</taxon>
        <taxon>Spirurina</taxon>
        <taxon>Spiruromorpha</taxon>
        <taxon>Filarioidea</taxon>
        <taxon>Onchocercidae</taxon>
        <taxon>Onchocerca</taxon>
    </lineage>
</organism>
<dbReference type="Proteomes" id="UP000271087">
    <property type="component" value="Unassembled WGS sequence"/>
</dbReference>
<evidence type="ECO:0000313" key="3">
    <source>
        <dbReference type="EMBL" id="VDK72550.1"/>
    </source>
</evidence>
<feature type="region of interest" description="Disordered" evidence="1">
    <location>
        <begin position="1"/>
        <end position="29"/>
    </location>
</feature>
<protein>
    <submittedName>
        <fullName evidence="5 6">Serine/threonine-protein kinase</fullName>
    </submittedName>
</protein>
<evidence type="ECO:0000256" key="1">
    <source>
        <dbReference type="SAM" id="MobiDB-lite"/>
    </source>
</evidence>
<dbReference type="EMBL" id="UYRW01000953">
    <property type="protein sequence ID" value="VDK72550.1"/>
    <property type="molecule type" value="Genomic_DNA"/>
</dbReference>
<dbReference type="AlphaFoldDB" id="A0A182E861"/>
<evidence type="ECO:0000313" key="5">
    <source>
        <dbReference type="WBParaSite" id="nOo.2.0.1.t04212-RA"/>
    </source>
</evidence>
<reference evidence="2 4" key="2">
    <citation type="submission" date="2018-08" db="EMBL/GenBank/DDBJ databases">
        <authorList>
            <person name="Laetsch R D."/>
            <person name="Stevens L."/>
            <person name="Kumar S."/>
            <person name="Blaxter L. M."/>
        </authorList>
    </citation>
    <scope>NUCLEOTIDE SEQUENCE [LARGE SCALE GENOMIC DNA]</scope>
</reference>
<accession>A0A182E861</accession>
<feature type="compositionally biased region" description="Acidic residues" evidence="1">
    <location>
        <begin position="7"/>
        <end position="27"/>
    </location>
</feature>
<gene>
    <name evidence="2" type="ORF">NOO_LOCUS4212</name>
    <name evidence="3" type="ORF">NOO_LOCUS4315</name>
</gene>
<dbReference type="WBParaSite" id="nOo.2.0.1.t04212-RA">
    <property type="protein sequence ID" value="nOo.2.0.1.t04212-RA"/>
    <property type="gene ID" value="nOo.2.0.1.g04212"/>
</dbReference>
<reference evidence="5 6" key="1">
    <citation type="submission" date="2016-06" db="UniProtKB">
        <authorList>
            <consortium name="WormBaseParasite"/>
        </authorList>
    </citation>
    <scope>IDENTIFICATION</scope>
</reference>
<dbReference type="WBParaSite" id="nOo.2.0.1.t04315-RA">
    <property type="protein sequence ID" value="nOo.2.0.1.t04315-RA"/>
    <property type="gene ID" value="nOo.2.0.1.g04315"/>
</dbReference>
<dbReference type="OrthoDB" id="5896623at2759"/>
<keyword evidence="4" id="KW-1185">Reference proteome</keyword>
<dbReference type="EMBL" id="UYRW01000914">
    <property type="protein sequence ID" value="VDK72219.1"/>
    <property type="molecule type" value="Genomic_DNA"/>
</dbReference>
<proteinExistence type="predicted"/>
<evidence type="ECO:0000313" key="4">
    <source>
        <dbReference type="Proteomes" id="UP000271087"/>
    </source>
</evidence>
<evidence type="ECO:0000313" key="6">
    <source>
        <dbReference type="WBParaSite" id="nOo.2.0.1.t04315-RA"/>
    </source>
</evidence>
<name>A0A182E861_ONCOC</name>
<sequence>MNNLNDDINDDNDTSTDDDVSSDDETTTDFNLERWVNSNISDNYSNTQMIPLRRMPRINFTIANMFEREA</sequence>